<protein>
    <submittedName>
        <fullName evidence="2">7096_t:CDS:1</fullName>
    </submittedName>
</protein>
<feature type="compositionally biased region" description="Polar residues" evidence="1">
    <location>
        <begin position="70"/>
        <end position="82"/>
    </location>
</feature>
<dbReference type="Proteomes" id="UP000789396">
    <property type="component" value="Unassembled WGS sequence"/>
</dbReference>
<feature type="non-terminal residue" evidence="2">
    <location>
        <position position="106"/>
    </location>
</feature>
<evidence type="ECO:0000313" key="3">
    <source>
        <dbReference type="Proteomes" id="UP000789396"/>
    </source>
</evidence>
<dbReference type="EMBL" id="CAJVPZ010099284">
    <property type="protein sequence ID" value="CAG8820609.1"/>
    <property type="molecule type" value="Genomic_DNA"/>
</dbReference>
<evidence type="ECO:0000313" key="2">
    <source>
        <dbReference type="EMBL" id="CAG8820609.1"/>
    </source>
</evidence>
<gene>
    <name evidence="2" type="ORF">RFULGI_LOCUS19613</name>
</gene>
<feature type="region of interest" description="Disordered" evidence="1">
    <location>
        <begin position="60"/>
        <end position="106"/>
    </location>
</feature>
<feature type="non-terminal residue" evidence="2">
    <location>
        <position position="1"/>
    </location>
</feature>
<reference evidence="2" key="1">
    <citation type="submission" date="2021-06" db="EMBL/GenBank/DDBJ databases">
        <authorList>
            <person name="Kallberg Y."/>
            <person name="Tangrot J."/>
            <person name="Rosling A."/>
        </authorList>
    </citation>
    <scope>NUCLEOTIDE SEQUENCE</scope>
    <source>
        <strain evidence="2">IN212</strain>
    </source>
</reference>
<name>A0A9N9PIU3_9GLOM</name>
<proteinExistence type="predicted"/>
<evidence type="ECO:0000256" key="1">
    <source>
        <dbReference type="SAM" id="MobiDB-lite"/>
    </source>
</evidence>
<sequence length="106" mass="12707">DLSDDEIIEKIKKSDFKDGELIFKNNKVYWRKAFPQYKKNYLKDYPNVKELYKYKQELENPPIEPDNLDYDSQMSDCNSDDSQYTKEIKLKNKANGKRKTDQLEKA</sequence>
<comment type="caution">
    <text evidence="2">The sequence shown here is derived from an EMBL/GenBank/DDBJ whole genome shotgun (WGS) entry which is preliminary data.</text>
</comment>
<organism evidence="2 3">
    <name type="scientific">Racocetra fulgida</name>
    <dbReference type="NCBI Taxonomy" id="60492"/>
    <lineage>
        <taxon>Eukaryota</taxon>
        <taxon>Fungi</taxon>
        <taxon>Fungi incertae sedis</taxon>
        <taxon>Mucoromycota</taxon>
        <taxon>Glomeromycotina</taxon>
        <taxon>Glomeromycetes</taxon>
        <taxon>Diversisporales</taxon>
        <taxon>Gigasporaceae</taxon>
        <taxon>Racocetra</taxon>
    </lineage>
</organism>
<accession>A0A9N9PIU3</accession>
<dbReference type="AlphaFoldDB" id="A0A9N9PIU3"/>
<dbReference type="OrthoDB" id="2485220at2759"/>
<keyword evidence="3" id="KW-1185">Reference proteome</keyword>